<dbReference type="EMBL" id="WUQX01000001">
    <property type="protein sequence ID" value="MXP75839.1"/>
    <property type="molecule type" value="Genomic_DNA"/>
</dbReference>
<keyword evidence="2" id="KW-1133">Transmembrane helix</keyword>
<dbReference type="RefSeq" id="WP_159751026.1">
    <property type="nucleotide sequence ID" value="NZ_WUQX01000001.1"/>
</dbReference>
<dbReference type="AlphaFoldDB" id="A0A7X3MG86"/>
<sequence length="412" mass="47605">MLHILLLILKIIGIIIAVILGILVLLVCVVLFVPVRYDMKAVSKGTFAKTCMKAKVTWLLHLVRVNLCYEDKVFSWQVRVGWKKIQSGQEEKKTIEAEVKTYDEEVDEDWEEELQQEPVSFGSGSEEAGKRHREVLEEEKGKPVKEPEEKREGSVEGLEEKQKVWGASGRDVRNSSKEPERLVDELEREMERVLEAEKDMEEEESADCKERQEDWEADQQEWKIVSEDSGEERETDYEGTEEEGTGIWQKAAGICQSIYQKIANLYRKIAGIPEKIGSTVEGLIQKVQGLLEKKDKIIEFLSDEIHQTAFMKARDEVLFLLRRLKPGTIQADIRYGFDDPSLTGKVLAGLSMCYPFLGDDVDIHPDFEKRVFDGQLKIAGRLRASYFLKLLWKLVWSKEVRMTYRHVRNFEL</sequence>
<dbReference type="Pfam" id="PF11167">
    <property type="entry name" value="DUF2953"/>
    <property type="match status" value="1"/>
</dbReference>
<accession>A0A7X3MG86</accession>
<proteinExistence type="predicted"/>
<keyword evidence="2" id="KW-0472">Membrane</keyword>
<evidence type="ECO:0000256" key="1">
    <source>
        <dbReference type="SAM" id="MobiDB-lite"/>
    </source>
</evidence>
<feature type="region of interest" description="Disordered" evidence="1">
    <location>
        <begin position="113"/>
        <end position="182"/>
    </location>
</feature>
<feature type="compositionally biased region" description="Basic and acidic residues" evidence="1">
    <location>
        <begin position="134"/>
        <end position="163"/>
    </location>
</feature>
<feature type="compositionally biased region" description="Basic and acidic residues" evidence="1">
    <location>
        <begin position="170"/>
        <end position="182"/>
    </location>
</feature>
<organism evidence="3 4">
    <name type="scientific">Sporofaciens musculi</name>
    <dbReference type="NCBI Taxonomy" id="2681861"/>
    <lineage>
        <taxon>Bacteria</taxon>
        <taxon>Bacillati</taxon>
        <taxon>Bacillota</taxon>
        <taxon>Clostridia</taxon>
        <taxon>Lachnospirales</taxon>
        <taxon>Lachnospiraceae</taxon>
        <taxon>Sporofaciens</taxon>
    </lineage>
</organism>
<dbReference type="InterPro" id="IPR021338">
    <property type="entry name" value="DUF2953"/>
</dbReference>
<name>A0A7X3MG86_9FIRM</name>
<keyword evidence="2" id="KW-0812">Transmembrane</keyword>
<feature type="compositionally biased region" description="Basic and acidic residues" evidence="1">
    <location>
        <begin position="206"/>
        <end position="221"/>
    </location>
</feature>
<gene>
    <name evidence="3" type="ORF">GN277_10740</name>
</gene>
<feature type="region of interest" description="Disordered" evidence="1">
    <location>
        <begin position="197"/>
        <end position="221"/>
    </location>
</feature>
<feature type="transmembrane region" description="Helical" evidence="2">
    <location>
        <begin position="6"/>
        <end position="33"/>
    </location>
</feature>
<evidence type="ECO:0000313" key="3">
    <source>
        <dbReference type="EMBL" id="MXP75839.1"/>
    </source>
</evidence>
<evidence type="ECO:0000313" key="4">
    <source>
        <dbReference type="Proteomes" id="UP000460412"/>
    </source>
</evidence>
<keyword evidence="4" id="KW-1185">Reference proteome</keyword>
<dbReference type="Proteomes" id="UP000460412">
    <property type="component" value="Unassembled WGS sequence"/>
</dbReference>
<evidence type="ECO:0000256" key="2">
    <source>
        <dbReference type="SAM" id="Phobius"/>
    </source>
</evidence>
<comment type="caution">
    <text evidence="3">The sequence shown here is derived from an EMBL/GenBank/DDBJ whole genome shotgun (WGS) entry which is preliminary data.</text>
</comment>
<reference evidence="3 4" key="1">
    <citation type="submission" date="2019-12" db="EMBL/GenBank/DDBJ databases">
        <title>Sporaefaciens musculi gen. nov., sp. nov., a novel bacterium isolated from the caecum of an obese mouse.</title>
        <authorList>
            <person name="Rasmussen T.S."/>
            <person name="Streidl T."/>
            <person name="Hitch T.C.A."/>
            <person name="Wortmann E."/>
            <person name="Deptula P."/>
            <person name="Hansen M."/>
            <person name="Nielsen D.S."/>
            <person name="Clavel T."/>
            <person name="Vogensen F.K."/>
        </authorList>
    </citation>
    <scope>NUCLEOTIDE SEQUENCE [LARGE SCALE GENOMIC DNA]</scope>
    <source>
        <strain evidence="3 4">WCA-9-b2</strain>
    </source>
</reference>
<protein>
    <submittedName>
        <fullName evidence="3">DUF2953 domain-containing protein</fullName>
    </submittedName>
</protein>